<organism evidence="8 9">
    <name type="scientific">candidate division CSSED10-310 bacterium</name>
    <dbReference type="NCBI Taxonomy" id="2855610"/>
    <lineage>
        <taxon>Bacteria</taxon>
        <taxon>Bacteria division CSSED10-310</taxon>
    </lineage>
</organism>
<dbReference type="InterPro" id="IPR006638">
    <property type="entry name" value="Elp3/MiaA/NifB-like_rSAM"/>
</dbReference>
<dbReference type="PROSITE" id="PS51918">
    <property type="entry name" value="RADICAL_SAM"/>
    <property type="match status" value="1"/>
</dbReference>
<evidence type="ECO:0000313" key="9">
    <source>
        <dbReference type="Proteomes" id="UP001594351"/>
    </source>
</evidence>
<proteinExistence type="predicted"/>
<comment type="caution">
    <text evidence="8">The sequence shown here is derived from an EMBL/GenBank/DDBJ whole genome shotgun (WGS) entry which is preliminary data.</text>
</comment>
<accession>A0ABV6YZ02</accession>
<gene>
    <name evidence="8" type="ORF">ACFL27_14600</name>
</gene>
<keyword evidence="3" id="KW-0479">Metal-binding</keyword>
<evidence type="ECO:0000256" key="1">
    <source>
        <dbReference type="ARBA" id="ARBA00001966"/>
    </source>
</evidence>
<dbReference type="InterPro" id="IPR058240">
    <property type="entry name" value="rSAM_sf"/>
</dbReference>
<dbReference type="InterPro" id="IPR006158">
    <property type="entry name" value="Cobalamin-bd"/>
</dbReference>
<dbReference type="Proteomes" id="UP001594351">
    <property type="component" value="Unassembled WGS sequence"/>
</dbReference>
<dbReference type="SFLD" id="SFLDG01123">
    <property type="entry name" value="methyltransferase_(Class_B)"/>
    <property type="match status" value="1"/>
</dbReference>
<evidence type="ECO:0000259" key="6">
    <source>
        <dbReference type="PROSITE" id="PS51332"/>
    </source>
</evidence>
<evidence type="ECO:0000256" key="2">
    <source>
        <dbReference type="ARBA" id="ARBA00022691"/>
    </source>
</evidence>
<evidence type="ECO:0000256" key="5">
    <source>
        <dbReference type="ARBA" id="ARBA00023014"/>
    </source>
</evidence>
<feature type="domain" description="Radical SAM core" evidence="7">
    <location>
        <begin position="179"/>
        <end position="426"/>
    </location>
</feature>
<evidence type="ECO:0000259" key="7">
    <source>
        <dbReference type="PROSITE" id="PS51918"/>
    </source>
</evidence>
<dbReference type="Gene3D" id="3.80.30.20">
    <property type="entry name" value="tm_1862 like domain"/>
    <property type="match status" value="1"/>
</dbReference>
<name>A0ABV6YZ02_UNCC1</name>
<dbReference type="InterPro" id="IPR051198">
    <property type="entry name" value="BchE-like"/>
</dbReference>
<keyword evidence="5" id="KW-0411">Iron-sulfur</keyword>
<dbReference type="PANTHER" id="PTHR43409">
    <property type="entry name" value="ANAEROBIC MAGNESIUM-PROTOPORPHYRIN IX MONOMETHYL ESTER CYCLASE-RELATED"/>
    <property type="match status" value="1"/>
</dbReference>
<protein>
    <submittedName>
        <fullName evidence="8">B12-binding domain-containing radical SAM protein</fullName>
    </submittedName>
</protein>
<keyword evidence="4" id="KW-0408">Iron</keyword>
<dbReference type="PROSITE" id="PS51332">
    <property type="entry name" value="B12_BINDING"/>
    <property type="match status" value="1"/>
</dbReference>
<keyword evidence="9" id="KW-1185">Reference proteome</keyword>
<keyword evidence="2" id="KW-0949">S-adenosyl-L-methionine</keyword>
<dbReference type="SUPFAM" id="SSF102114">
    <property type="entry name" value="Radical SAM enzymes"/>
    <property type="match status" value="1"/>
</dbReference>
<dbReference type="EMBL" id="JBHPBY010000187">
    <property type="protein sequence ID" value="MFC1851424.1"/>
    <property type="molecule type" value="Genomic_DNA"/>
</dbReference>
<dbReference type="Gene3D" id="3.40.50.280">
    <property type="entry name" value="Cobalamin-binding domain"/>
    <property type="match status" value="1"/>
</dbReference>
<dbReference type="SMART" id="SM00729">
    <property type="entry name" value="Elp3"/>
    <property type="match status" value="1"/>
</dbReference>
<dbReference type="Pfam" id="PF04055">
    <property type="entry name" value="Radical_SAM"/>
    <property type="match status" value="1"/>
</dbReference>
<evidence type="ECO:0000313" key="8">
    <source>
        <dbReference type="EMBL" id="MFC1851424.1"/>
    </source>
</evidence>
<dbReference type="SFLD" id="SFLDS00029">
    <property type="entry name" value="Radical_SAM"/>
    <property type="match status" value="1"/>
</dbReference>
<dbReference type="SFLD" id="SFLDG01082">
    <property type="entry name" value="B12-binding_domain_containing"/>
    <property type="match status" value="1"/>
</dbReference>
<evidence type="ECO:0000256" key="3">
    <source>
        <dbReference type="ARBA" id="ARBA00022723"/>
    </source>
</evidence>
<dbReference type="SUPFAM" id="SSF52242">
    <property type="entry name" value="Cobalamin (vitamin B12)-binding domain"/>
    <property type="match status" value="1"/>
</dbReference>
<reference evidence="8 9" key="1">
    <citation type="submission" date="2024-09" db="EMBL/GenBank/DDBJ databases">
        <title>Laminarin stimulates single cell rates of sulfate reduction while oxygen inhibits transcriptomic activity in coastal marine sediment.</title>
        <authorList>
            <person name="Lindsay M."/>
            <person name="Orcutt B."/>
            <person name="Emerson D."/>
            <person name="Stepanauskas R."/>
            <person name="D'Angelo T."/>
        </authorList>
    </citation>
    <scope>NUCLEOTIDE SEQUENCE [LARGE SCALE GENOMIC DNA]</scope>
    <source>
        <strain evidence="8">SAG AM-311-K15</strain>
    </source>
</reference>
<dbReference type="InterPro" id="IPR034466">
    <property type="entry name" value="Methyltransferase_Class_B"/>
</dbReference>
<sequence length="523" mass="61409">MKILIILPDLGSIPNIFSGIASICGSVKAQGHDIKLLHINEALGLEYDLNSILRQIETFKPAIIGFSSSTIHAHIAYEIAQHIKKTSQIPIIFGGPHATVSPEAILNTGFFDFVCVGEGELAFVELLERLENKADVYSVMNIWARQGDQIFKNPLRPLVSQLEMLPYPDYDIFDLKKILKIRNGWFDVISIRGCPYRCSYCQAPRINRLYQEQKATTNGWRIQKWDIDIFISYLESLLHQYSEIKIFSFVDDVFLINKKFVQQFCHQFKEKIFEPYGVKMNVQARIETVTEEILDHLEAAGTKILKFGLESGNEEIRRKVLKKEFSNDLIEKVFHMIHQRTGSLETWAFNMIGIPGETKETVNDTFNLLAKIKPDNVWFSIYYPLPQTDLFDECVENNLIDWVKFDQLSSYREDTPLRLTDFKEGELKKMYRIFNWYLNRSLHPEDTMIRTLINQVEDGDVEWKDSDHFSQFIEKNNTIIRKKYYEQQMDYFDPRWTYISLYNDWKDNTETKRTLKQYLAQQR</sequence>
<comment type="cofactor">
    <cofactor evidence="1">
        <name>[4Fe-4S] cluster</name>
        <dbReference type="ChEBI" id="CHEBI:49883"/>
    </cofactor>
</comment>
<feature type="domain" description="B12-binding" evidence="6">
    <location>
        <begin position="1"/>
        <end position="137"/>
    </location>
</feature>
<dbReference type="InterPro" id="IPR023404">
    <property type="entry name" value="rSAM_horseshoe"/>
</dbReference>
<evidence type="ECO:0000256" key="4">
    <source>
        <dbReference type="ARBA" id="ARBA00023004"/>
    </source>
</evidence>
<dbReference type="CDD" id="cd02068">
    <property type="entry name" value="radical_SAM_B12_BD"/>
    <property type="match status" value="1"/>
</dbReference>
<dbReference type="InterPro" id="IPR007197">
    <property type="entry name" value="rSAM"/>
</dbReference>
<dbReference type="InterPro" id="IPR036724">
    <property type="entry name" value="Cobalamin-bd_sf"/>
</dbReference>
<dbReference type="CDD" id="cd01335">
    <property type="entry name" value="Radical_SAM"/>
    <property type="match status" value="1"/>
</dbReference>
<dbReference type="Pfam" id="PF02310">
    <property type="entry name" value="B12-binding"/>
    <property type="match status" value="1"/>
</dbReference>